<evidence type="ECO:0000256" key="1">
    <source>
        <dbReference type="SAM" id="SignalP"/>
    </source>
</evidence>
<feature type="signal peptide" evidence="1">
    <location>
        <begin position="1"/>
        <end position="21"/>
    </location>
</feature>
<proteinExistence type="predicted"/>
<dbReference type="AlphaFoldDB" id="G0UQ01"/>
<name>G0UQ01_TRYCI</name>
<feature type="chain" id="PRO_5003410356" evidence="1">
    <location>
        <begin position="22"/>
        <end position="126"/>
    </location>
</feature>
<feature type="non-terminal residue" evidence="2">
    <location>
        <position position="1"/>
    </location>
</feature>
<organism evidence="2">
    <name type="scientific">Trypanosoma congolense (strain IL3000)</name>
    <dbReference type="NCBI Taxonomy" id="1068625"/>
    <lineage>
        <taxon>Eukaryota</taxon>
        <taxon>Discoba</taxon>
        <taxon>Euglenozoa</taxon>
        <taxon>Kinetoplastea</taxon>
        <taxon>Metakinetoplastina</taxon>
        <taxon>Trypanosomatida</taxon>
        <taxon>Trypanosomatidae</taxon>
        <taxon>Trypanosoma</taxon>
        <taxon>Nannomonas</taxon>
    </lineage>
</organism>
<reference evidence="2" key="1">
    <citation type="journal article" date="2012" name="Proc. Natl. Acad. Sci. U.S.A.">
        <title>Antigenic diversity is generated by distinct evolutionary mechanisms in African trypanosome species.</title>
        <authorList>
            <person name="Jackson A.P."/>
            <person name="Berry A."/>
            <person name="Aslett M."/>
            <person name="Allison H.C."/>
            <person name="Burton P."/>
            <person name="Vavrova-Anderson J."/>
            <person name="Brown R."/>
            <person name="Browne H."/>
            <person name="Corton N."/>
            <person name="Hauser H."/>
            <person name="Gamble J."/>
            <person name="Gilderthorp R."/>
            <person name="Marcello L."/>
            <person name="McQuillan J."/>
            <person name="Otto T.D."/>
            <person name="Quail M.A."/>
            <person name="Sanders M.J."/>
            <person name="van Tonder A."/>
            <person name="Ginger M.L."/>
            <person name="Field M.C."/>
            <person name="Barry J.D."/>
            <person name="Hertz-Fowler C."/>
            <person name="Berriman M."/>
        </authorList>
    </citation>
    <scope>NUCLEOTIDE SEQUENCE</scope>
    <source>
        <strain evidence="2">IL3000</strain>
    </source>
</reference>
<dbReference type="EMBL" id="HE575320">
    <property type="protein sequence ID" value="CCC91462.1"/>
    <property type="molecule type" value="Genomic_DNA"/>
</dbReference>
<protein>
    <submittedName>
        <fullName evidence="2">Uncharacterized protein TCIL3000_7_2760</fullName>
    </submittedName>
</protein>
<accession>G0UQ01</accession>
<dbReference type="VEuPathDB" id="TriTrypDB:TcIL3000_7_2760"/>
<gene>
    <name evidence="2" type="ORF">TCIL3000_7_2760</name>
</gene>
<evidence type="ECO:0000313" key="2">
    <source>
        <dbReference type="EMBL" id="CCC91462.1"/>
    </source>
</evidence>
<keyword evidence="1" id="KW-0732">Signal</keyword>
<sequence length="126" mass="13649">TLAIISLAAFCLNSNLASTRSLNVCGGTKDSPIVCCPQDTASSPTYCRPWKKNKGNKGKKGECVCVGCTLTRDKSRKGEQPLRLSSLVAASVTNCLNTSTEHNNWGGREGPERAIQWLKKRSSFSR</sequence>